<dbReference type="RefSeq" id="WP_124775361.1">
    <property type="nucleotide sequence ID" value="NZ_RQZA01000001.1"/>
</dbReference>
<dbReference type="AlphaFoldDB" id="A0A3P1VJ06"/>
<dbReference type="Proteomes" id="UP000281771">
    <property type="component" value="Unassembled WGS sequence"/>
</dbReference>
<dbReference type="GO" id="GO:0009295">
    <property type="term" value="C:nucleoid"/>
    <property type="evidence" value="ECO:0007669"/>
    <property type="project" value="InterPro"/>
</dbReference>
<name>A0A3P1VJ06_9STRE</name>
<accession>A0A3P1VJ06</accession>
<dbReference type="STRING" id="1123309.GCA_000377005_01438"/>
<dbReference type="InterPro" id="IPR007358">
    <property type="entry name" value="Nucleoid_associated_NdpA"/>
</dbReference>
<organism evidence="1 2">
    <name type="scientific">Streptococcus minor</name>
    <dbReference type="NCBI Taxonomy" id="229549"/>
    <lineage>
        <taxon>Bacteria</taxon>
        <taxon>Bacillati</taxon>
        <taxon>Bacillota</taxon>
        <taxon>Bacilli</taxon>
        <taxon>Lactobacillales</taxon>
        <taxon>Streptococcaceae</taxon>
        <taxon>Streptococcus</taxon>
    </lineage>
</organism>
<reference evidence="1 2" key="1">
    <citation type="submission" date="2018-11" db="EMBL/GenBank/DDBJ databases">
        <title>Genomes From Bacteria Associated with the Canine Oral Cavity: a Test Case for Automated Genome-Based Taxonomic Assignment.</title>
        <authorList>
            <person name="Coil D.A."/>
            <person name="Jospin G."/>
            <person name="Darling A.E."/>
            <person name="Wallis C."/>
            <person name="Davis I.J."/>
            <person name="Harris S."/>
            <person name="Eisen J.A."/>
            <person name="Holcombe L.J."/>
            <person name="O'Flynn C."/>
        </authorList>
    </citation>
    <scope>NUCLEOTIDE SEQUENCE [LARGE SCALE GENOMIC DNA]</scope>
    <source>
        <strain evidence="1 2">OH4621_COT-116</strain>
    </source>
</reference>
<gene>
    <name evidence="1" type="ORF">EII38_01160</name>
</gene>
<evidence type="ECO:0000313" key="2">
    <source>
        <dbReference type="Proteomes" id="UP000281771"/>
    </source>
</evidence>
<keyword evidence="2" id="KW-1185">Reference proteome</keyword>
<dbReference type="EMBL" id="RQZA01000001">
    <property type="protein sequence ID" value="RRD32373.1"/>
    <property type="molecule type" value="Genomic_DNA"/>
</dbReference>
<comment type="caution">
    <text evidence="1">The sequence shown here is derived from an EMBL/GenBank/DDBJ whole genome shotgun (WGS) entry which is preliminary data.</text>
</comment>
<proteinExistence type="predicted"/>
<evidence type="ECO:0000313" key="1">
    <source>
        <dbReference type="EMBL" id="RRD32373.1"/>
    </source>
</evidence>
<protein>
    <submittedName>
        <fullName evidence="1">Nucleoid-associated protein</fullName>
    </submittedName>
</protein>
<dbReference type="Pfam" id="PF04245">
    <property type="entry name" value="NA37"/>
    <property type="match status" value="1"/>
</dbReference>
<sequence length="324" mass="37017">MDIYIKQAVLHQFTPDDTELVLSNQLLAITPKIEEYLRKKIERVYSDEAKTGFLANNSPFFEHAKGDLLEGSVQIAQLWKEEFVLSENQKTNDLLFVSYEKNGLEHFAFLRIALRESLVHIADNSESPLMLTQNNLPSAGSAPDEAIIINLQSGKYHLIEKRIKYNGAFLNYFSDNLLQEKPTISAKKSIQAVEKTAQKIADNFQQGDFQFQSKVKSAIFHHLEEDGELSPEKLANDLFDQNLTARLSFVDQLKDVVPETIRFDEIDTSRQLKKFENQKLSLSNGIELIVPNNIYQDAESVEFIQNDNGTYSILIKNIEDIKNQ</sequence>